<evidence type="ECO:0000313" key="2">
    <source>
        <dbReference type="EMBL" id="PIO69517.1"/>
    </source>
</evidence>
<evidence type="ECO:0000313" key="3">
    <source>
        <dbReference type="Proteomes" id="UP000230423"/>
    </source>
</evidence>
<keyword evidence="1" id="KW-0812">Transmembrane</keyword>
<accession>A0A2G9UGY6</accession>
<feature type="transmembrane region" description="Helical" evidence="1">
    <location>
        <begin position="37"/>
        <end position="62"/>
    </location>
</feature>
<keyword evidence="3" id="KW-1185">Reference proteome</keyword>
<feature type="transmembrane region" description="Helical" evidence="1">
    <location>
        <begin position="74"/>
        <end position="100"/>
    </location>
</feature>
<keyword evidence="1" id="KW-1133">Transmembrane helix</keyword>
<feature type="transmembrane region" description="Helical" evidence="1">
    <location>
        <begin position="7"/>
        <end position="25"/>
    </location>
</feature>
<dbReference type="PANTHER" id="PTHR46955">
    <property type="entry name" value="PROTEIN CBG01349-RELATED"/>
    <property type="match status" value="1"/>
</dbReference>
<feature type="transmembrane region" description="Helical" evidence="1">
    <location>
        <begin position="106"/>
        <end position="125"/>
    </location>
</feature>
<dbReference type="PANTHER" id="PTHR46955:SF1">
    <property type="entry name" value="G-PROTEIN COUPLED RECEPTORS FAMILY 1 PROFILE DOMAIN-CONTAINING PROTEIN-RELATED"/>
    <property type="match status" value="1"/>
</dbReference>
<name>A0A2G9UGY6_TELCI</name>
<reference evidence="2 3" key="1">
    <citation type="submission" date="2015-09" db="EMBL/GenBank/DDBJ databases">
        <title>Draft genome of the parasitic nematode Teladorsagia circumcincta isolate WARC Sus (inbred).</title>
        <authorList>
            <person name="Mitreva M."/>
        </authorList>
    </citation>
    <scope>NUCLEOTIDE SEQUENCE [LARGE SCALE GENOMIC DNA]</scope>
    <source>
        <strain evidence="2 3">S</strain>
    </source>
</reference>
<dbReference type="EMBL" id="KZ346623">
    <property type="protein sequence ID" value="PIO69517.1"/>
    <property type="molecule type" value="Genomic_DNA"/>
</dbReference>
<organism evidence="2 3">
    <name type="scientific">Teladorsagia circumcincta</name>
    <name type="common">Brown stomach worm</name>
    <name type="synonym">Ostertagia circumcincta</name>
    <dbReference type="NCBI Taxonomy" id="45464"/>
    <lineage>
        <taxon>Eukaryota</taxon>
        <taxon>Metazoa</taxon>
        <taxon>Ecdysozoa</taxon>
        <taxon>Nematoda</taxon>
        <taxon>Chromadorea</taxon>
        <taxon>Rhabditida</taxon>
        <taxon>Rhabditina</taxon>
        <taxon>Rhabditomorpha</taxon>
        <taxon>Strongyloidea</taxon>
        <taxon>Trichostrongylidae</taxon>
        <taxon>Teladorsagia</taxon>
    </lineage>
</organism>
<proteinExistence type="predicted"/>
<protein>
    <submittedName>
        <fullName evidence="2">Uncharacterized protein</fullName>
    </submittedName>
</protein>
<keyword evidence="1" id="KW-0472">Membrane</keyword>
<dbReference type="OrthoDB" id="5794962at2759"/>
<sequence length="292" mass="32248">MSLELGNYGCGGMLVALPYTIYLATHWNPTYFDLDPYFVLITSTPLVVQLKIHLTLTISIAFERTLANRTSAGILISSLLFITIPSVSVGLIEMFGYSIFTAVGPFYIVGLLCAGFCNSILYITLNREMRELANSFVFNKGEAAMRSPTSTKIDTGATPRESEITDRLYQTIIKCCVERCKVQVNERKPCPNAVSRTTPSFMNQRKKEKFTKARTVAARDDGRGHTARPAPVAPFVALAVPHVPSSVTKYFKVLENREKAPVQALTTCEVLCQVAGCLTQSVLLQNMLHHAI</sequence>
<dbReference type="Proteomes" id="UP000230423">
    <property type="component" value="Unassembled WGS sequence"/>
</dbReference>
<dbReference type="AlphaFoldDB" id="A0A2G9UGY6"/>
<dbReference type="InterPro" id="IPR052322">
    <property type="entry name" value="Mito_rRNA_Mtase_NSUN4"/>
</dbReference>
<gene>
    <name evidence="2" type="ORF">TELCIR_08654</name>
</gene>
<evidence type="ECO:0000256" key="1">
    <source>
        <dbReference type="SAM" id="Phobius"/>
    </source>
</evidence>